<comment type="caution">
    <text evidence="2">The sequence shown here is derived from an EMBL/GenBank/DDBJ whole genome shotgun (WGS) entry which is preliminary data.</text>
</comment>
<evidence type="ECO:0008006" key="4">
    <source>
        <dbReference type="Google" id="ProtNLM"/>
    </source>
</evidence>
<keyword evidence="3" id="KW-1185">Reference proteome</keyword>
<name>A0A139GW92_9PEZI</name>
<dbReference type="AlphaFoldDB" id="A0A139GW92"/>
<feature type="compositionally biased region" description="Low complexity" evidence="1">
    <location>
        <begin position="309"/>
        <end position="318"/>
    </location>
</feature>
<dbReference type="Proteomes" id="UP000070133">
    <property type="component" value="Unassembled WGS sequence"/>
</dbReference>
<protein>
    <recommendedName>
        <fullName evidence="4">F-box domain-containing protein</fullName>
    </recommendedName>
</protein>
<feature type="region of interest" description="Disordered" evidence="1">
    <location>
        <begin position="133"/>
        <end position="161"/>
    </location>
</feature>
<reference evidence="2 3" key="1">
    <citation type="submission" date="2015-07" db="EMBL/GenBank/DDBJ databases">
        <title>Comparative genomics of the Sigatoka disease complex on banana suggests a link between parallel evolutionary changes in Pseudocercospora fijiensis and Pseudocercospora eumusae and increased virulence on the banana host.</title>
        <authorList>
            <person name="Chang T.-C."/>
            <person name="Salvucci A."/>
            <person name="Crous P.W."/>
            <person name="Stergiopoulos I."/>
        </authorList>
    </citation>
    <scope>NUCLEOTIDE SEQUENCE [LARGE SCALE GENOMIC DNA]</scope>
    <source>
        <strain evidence="2 3">CBS 114824</strain>
    </source>
</reference>
<dbReference type="EMBL" id="LFZN01000291">
    <property type="protein sequence ID" value="KXS94432.1"/>
    <property type="molecule type" value="Genomic_DNA"/>
</dbReference>
<feature type="region of interest" description="Disordered" evidence="1">
    <location>
        <begin position="288"/>
        <end position="413"/>
    </location>
</feature>
<evidence type="ECO:0000313" key="3">
    <source>
        <dbReference type="Proteomes" id="UP000070133"/>
    </source>
</evidence>
<dbReference type="PANTHER" id="PTHR42085">
    <property type="entry name" value="F-BOX DOMAIN-CONTAINING PROTEIN"/>
    <property type="match status" value="1"/>
</dbReference>
<accession>A0A139GW92</accession>
<dbReference type="OrthoDB" id="2951834at2759"/>
<dbReference type="InterPro" id="IPR038883">
    <property type="entry name" value="AN11006-like"/>
</dbReference>
<sequence>MQERPCTFRLALFSSHYSSFHPHSTITSHITLCLDIQNKVTSSNLARISHCTHTKGKQTTYGRPIARQTPRIRALIGRYLHSAAARALPRLAIQLFPTTYRVHNYLTPFPQLSTITSHPIRPDRMAMARTIQTAVPSPPPPPPGSASSTHRVTKTRSERAHTCMTRRRSRMLAEASSNAILEDMVNEAQVVAGSRTSDSYSGKGKGKGRSAGTMLETHAWDDEHSYMLDEEEDVVAEQDDVCPIIDKDTKPFPIMDLPTEIRLEIYRACLTRPYNILLSKREQQALSKADGDSAEGGVEISSDDERAVGTRARVTRAALPVQQSNPSAARRLHGSNGLARTTSHSTRAARMPQSRSAPSSSGSNSTSSTVSSTSNTNTGTTSTHYRPSRSARRTVDGRNKPIVASGPDRPQNQDPLIVGIMLASKEVYKEARSVLYGENFFTLDLATAMPTLACLHQRSRRQIKHVELEIPTYNEILERFQETVRLSLRYCSGLKKFVIHMPFTLPGADGSGTTGNTTVYANGFDILRWLPQECNVILQGNICTEIETVVNKHLHLAKTLDKNAYARRQLISNDTGSSN</sequence>
<proteinExistence type="predicted"/>
<organism evidence="2 3">
    <name type="scientific">Pseudocercospora eumusae</name>
    <dbReference type="NCBI Taxonomy" id="321146"/>
    <lineage>
        <taxon>Eukaryota</taxon>
        <taxon>Fungi</taxon>
        <taxon>Dikarya</taxon>
        <taxon>Ascomycota</taxon>
        <taxon>Pezizomycotina</taxon>
        <taxon>Dothideomycetes</taxon>
        <taxon>Dothideomycetidae</taxon>
        <taxon>Mycosphaerellales</taxon>
        <taxon>Mycosphaerellaceae</taxon>
        <taxon>Pseudocercospora</taxon>
    </lineage>
</organism>
<evidence type="ECO:0000256" key="1">
    <source>
        <dbReference type="SAM" id="MobiDB-lite"/>
    </source>
</evidence>
<gene>
    <name evidence="2" type="ORF">AC578_3541</name>
</gene>
<feature type="compositionally biased region" description="Low complexity" evidence="1">
    <location>
        <begin position="359"/>
        <end position="383"/>
    </location>
</feature>
<evidence type="ECO:0000313" key="2">
    <source>
        <dbReference type="EMBL" id="KXS94432.1"/>
    </source>
</evidence>
<dbReference type="PANTHER" id="PTHR42085:SF7">
    <property type="entry name" value="F-BOX DOMAIN-CONTAINING PROTEIN"/>
    <property type="match status" value="1"/>
</dbReference>